<keyword evidence="3" id="KW-1185">Reference proteome</keyword>
<organism evidence="2 3">
    <name type="scientific">Planctobacterium marinum</name>
    <dbReference type="NCBI Taxonomy" id="1631968"/>
    <lineage>
        <taxon>Bacteria</taxon>
        <taxon>Pseudomonadati</taxon>
        <taxon>Pseudomonadota</taxon>
        <taxon>Gammaproteobacteria</taxon>
        <taxon>Alteromonadales</taxon>
        <taxon>Alteromonadaceae</taxon>
        <taxon>Planctobacterium</taxon>
    </lineage>
</organism>
<feature type="compositionally biased region" description="Polar residues" evidence="1">
    <location>
        <begin position="1"/>
        <end position="10"/>
    </location>
</feature>
<reference evidence="2" key="1">
    <citation type="submission" date="2023-01" db="EMBL/GenBank/DDBJ databases">
        <title>Complete genome sequence of Planctobacterium marinum strain Dej080120_11.</title>
        <authorList>
            <person name="Ueki S."/>
            <person name="Maruyama F."/>
        </authorList>
    </citation>
    <scope>NUCLEOTIDE SEQUENCE</scope>
    <source>
        <strain evidence="2">Dej080120_11</strain>
    </source>
</reference>
<evidence type="ECO:0000313" key="3">
    <source>
        <dbReference type="Proteomes" id="UP001333710"/>
    </source>
</evidence>
<feature type="region of interest" description="Disordered" evidence="1">
    <location>
        <begin position="54"/>
        <end position="95"/>
    </location>
</feature>
<evidence type="ECO:0008006" key="4">
    <source>
        <dbReference type="Google" id="ProtNLM"/>
    </source>
</evidence>
<name>A0AA48HM01_9ALTE</name>
<feature type="region of interest" description="Disordered" evidence="1">
    <location>
        <begin position="1"/>
        <end position="22"/>
    </location>
</feature>
<protein>
    <recommendedName>
        <fullName evidence="4">VCBS repeat-containing protein</fullName>
    </recommendedName>
</protein>
<dbReference type="RefSeq" id="WP_338290819.1">
    <property type="nucleotide sequence ID" value="NZ_AP027272.1"/>
</dbReference>
<evidence type="ECO:0000313" key="2">
    <source>
        <dbReference type="EMBL" id="BDX04932.1"/>
    </source>
</evidence>
<dbReference type="PANTHER" id="PTHR39431:SF1">
    <property type="entry name" value="FRPA_C-RELATED PROTEIN"/>
    <property type="match status" value="1"/>
</dbReference>
<feature type="compositionally biased region" description="Polar residues" evidence="1">
    <location>
        <begin position="54"/>
        <end position="70"/>
    </location>
</feature>
<gene>
    <name evidence="2" type="ORF">MACH26_04530</name>
</gene>
<dbReference type="KEGG" id="pmaw:MACH26_04530"/>
<proteinExistence type="predicted"/>
<evidence type="ECO:0000256" key="1">
    <source>
        <dbReference type="SAM" id="MobiDB-lite"/>
    </source>
</evidence>
<sequence length="391" mass="43031">MKMQVQSAQIQFAHHHEKQASYTRHESLLAQRKSAEGEAGTSRTLLMSSATAIQQHEQTLSASRNSTGDSGSAEISRRGRALAAQLEQPSQTPQGLQRFLTESEDSDELENTLDAKTWQLKSIVESFTGREIHLSHLQKDKSENQANETKATSSEQTDPPANASANATTTAELIYQYRESYQEQESSLFVASGQITLESGETIQLDLAQYNERNFYIENSLEMRLGEVELTDPLVLNLKGAGAELSAQTYKFDLNQDGEAEQLYFATGNSGFLALDRNNNGIIDDGSELFGAKTGNGFVELAQYDEDQNGFIDAGDSVFSQLLYYQKDASGLDQLSRIQDIGIGAMYLGSEQTPFDIRDNDNQLKAKVRSSGFFLNENGTAGSLQQIDLAV</sequence>
<dbReference type="Proteomes" id="UP001333710">
    <property type="component" value="Chromosome"/>
</dbReference>
<feature type="compositionally biased region" description="Polar residues" evidence="1">
    <location>
        <begin position="144"/>
        <end position="159"/>
    </location>
</feature>
<dbReference type="AlphaFoldDB" id="A0AA48HM01"/>
<accession>A0AA48HM01</accession>
<dbReference type="EMBL" id="AP027272">
    <property type="protein sequence ID" value="BDX04932.1"/>
    <property type="molecule type" value="Genomic_DNA"/>
</dbReference>
<dbReference type="PANTHER" id="PTHR39431">
    <property type="entry name" value="FRPA/C-RELATED PROTEIN"/>
    <property type="match status" value="1"/>
</dbReference>
<feature type="region of interest" description="Disordered" evidence="1">
    <location>
        <begin position="136"/>
        <end position="165"/>
    </location>
</feature>